<evidence type="ECO:0000313" key="1">
    <source>
        <dbReference type="EMBL" id="QMV69798.1"/>
    </source>
</evidence>
<dbReference type="Proteomes" id="UP000515450">
    <property type="component" value="Chromosome"/>
</dbReference>
<reference evidence="1 2" key="1">
    <citation type="journal article" date="2020" name="G3 (Bethesda)">
        <title>CeMbio - The Caenorhabditis elegans Microbiome Resource.</title>
        <authorList>
            <person name="Dirksen P."/>
            <person name="Assie A."/>
            <person name="Zimmermann J."/>
            <person name="Zhang F."/>
            <person name="Tietje A.M."/>
            <person name="Marsh S.A."/>
            <person name="Felix M.A."/>
            <person name="Shapira M."/>
            <person name="Kaleta C."/>
            <person name="Schulenburg H."/>
            <person name="Samuel B."/>
        </authorList>
    </citation>
    <scope>NUCLEOTIDE SEQUENCE [LARGE SCALE GENOMIC DNA]</scope>
    <source>
        <strain evidence="1 2">BIGb0170</strain>
    </source>
</reference>
<dbReference type="PANTHER" id="PTHR21485:SF3">
    <property type="entry name" value="N-ACYLNEURAMINATE CYTIDYLYLTRANSFERASE"/>
    <property type="match status" value="1"/>
</dbReference>
<dbReference type="Pfam" id="PF02348">
    <property type="entry name" value="CTP_transf_3"/>
    <property type="match status" value="1"/>
</dbReference>
<dbReference type="GO" id="GO:0008781">
    <property type="term" value="F:N-acylneuraminate cytidylyltransferase activity"/>
    <property type="evidence" value="ECO:0007669"/>
    <property type="project" value="TreeGrafter"/>
</dbReference>
<dbReference type="PANTHER" id="PTHR21485">
    <property type="entry name" value="HAD SUPERFAMILY MEMBERS CMAS AND KDSC"/>
    <property type="match status" value="1"/>
</dbReference>
<dbReference type="InterPro" id="IPR050793">
    <property type="entry name" value="CMP-NeuNAc_synthase"/>
</dbReference>
<dbReference type="AlphaFoldDB" id="A0A7G5E723"/>
<keyword evidence="1" id="KW-0548">Nucleotidyltransferase</keyword>
<accession>A0A7G5E723</accession>
<dbReference type="EMBL" id="CP058555">
    <property type="protein sequence ID" value="QMV69798.1"/>
    <property type="molecule type" value="Genomic_DNA"/>
</dbReference>
<dbReference type="InterPro" id="IPR003329">
    <property type="entry name" value="Cytidylyl_trans"/>
</dbReference>
<evidence type="ECO:0000313" key="2">
    <source>
        <dbReference type="Proteomes" id="UP000515450"/>
    </source>
</evidence>
<name>A0A7G5E723_9SPHI</name>
<protein>
    <submittedName>
        <fullName evidence="1">Acylneuraminate cytidylyltransferase family protein</fullName>
    </submittedName>
</protein>
<keyword evidence="1" id="KW-0808">Transferase</keyword>
<gene>
    <name evidence="1" type="ORF">HS960_20020</name>
</gene>
<dbReference type="SUPFAM" id="SSF53448">
    <property type="entry name" value="Nucleotide-diphospho-sugar transferases"/>
    <property type="match status" value="1"/>
</dbReference>
<dbReference type="CDD" id="cd02513">
    <property type="entry name" value="CMP-NeuAc_Synthase"/>
    <property type="match status" value="1"/>
</dbReference>
<proteinExistence type="predicted"/>
<organism evidence="1 2">
    <name type="scientific">Sphingobacterium paramultivorum</name>
    <dbReference type="NCBI Taxonomy" id="2886510"/>
    <lineage>
        <taxon>Bacteria</taxon>
        <taxon>Pseudomonadati</taxon>
        <taxon>Bacteroidota</taxon>
        <taxon>Sphingobacteriia</taxon>
        <taxon>Sphingobacteriales</taxon>
        <taxon>Sphingobacteriaceae</taxon>
        <taxon>Sphingobacterium</taxon>
    </lineage>
</organism>
<dbReference type="InterPro" id="IPR029044">
    <property type="entry name" value="Nucleotide-diphossugar_trans"/>
</dbReference>
<dbReference type="RefSeq" id="WP_182330512.1">
    <property type="nucleotide sequence ID" value="NZ_CP058555.1"/>
</dbReference>
<sequence>MRKKILWIIPARSGSKSIVDKNIKDLGGYPLMIHRFLAAKNSAFTHDIWLSTDSEIYKVIAKEYGLEAPFLRPEELSTDHASSSDVVLHAMQFAKERGLEYDLVGLLEPTSPFIKVADIDSAIDELEQDLEAHGVVAVKEQRPATIFVQKEAKYLDEFCSNINEYQRLGRQNFVKEITPSGGFYICRWEKFLTEHTFYANKTIAYEVDEISGLEIDEPLDWEFAEFIIERKKRYE</sequence>
<dbReference type="Gene3D" id="3.90.550.10">
    <property type="entry name" value="Spore Coat Polysaccharide Biosynthesis Protein SpsA, Chain A"/>
    <property type="match status" value="1"/>
</dbReference>
<keyword evidence="2" id="KW-1185">Reference proteome</keyword>